<evidence type="ECO:0000313" key="10">
    <source>
        <dbReference type="Proteomes" id="UP001141422"/>
    </source>
</evidence>
<dbReference type="Gene3D" id="3.40.640.10">
    <property type="entry name" value="Type I PLP-dependent aspartate aminotransferase-like (Major domain)"/>
    <property type="match status" value="1"/>
</dbReference>
<evidence type="ECO:0000259" key="8">
    <source>
        <dbReference type="Pfam" id="PF00155"/>
    </source>
</evidence>
<dbReference type="InterPro" id="IPR015422">
    <property type="entry name" value="PyrdxlP-dep_Trfase_small"/>
</dbReference>
<dbReference type="CDD" id="cd00609">
    <property type="entry name" value="AAT_like"/>
    <property type="match status" value="1"/>
</dbReference>
<dbReference type="PANTHER" id="PTHR46383:SF1">
    <property type="entry name" value="ASPARTATE AMINOTRANSFERASE"/>
    <property type="match status" value="1"/>
</dbReference>
<dbReference type="InterPro" id="IPR004839">
    <property type="entry name" value="Aminotransferase_I/II_large"/>
</dbReference>
<comment type="subunit">
    <text evidence="3">Homodimer.</text>
</comment>
<evidence type="ECO:0000313" key="9">
    <source>
        <dbReference type="EMBL" id="MCZ0860240.1"/>
    </source>
</evidence>
<accession>A0ABT4IES6</accession>
<evidence type="ECO:0000256" key="2">
    <source>
        <dbReference type="ARBA" id="ARBA00007441"/>
    </source>
</evidence>
<reference evidence="9" key="1">
    <citation type="submission" date="2022-12" db="EMBL/GenBank/DDBJ databases">
        <title>Isolation and characterisation of novel Methanocorpusculum spp. from native Australian herbivores indicates the genus is ancestrally host-associated.</title>
        <authorList>
            <person name="Volmer J.G."/>
            <person name="Soo R.M."/>
            <person name="Evans P.N."/>
            <person name="Hoedt E.C."/>
            <person name="Astorga Alsina A.L."/>
            <person name="Woodcroft B.J."/>
            <person name="Tyson G.W."/>
            <person name="Hugenholtz P."/>
            <person name="Morrison M."/>
        </authorList>
    </citation>
    <scope>NUCLEOTIDE SEQUENCE</scope>
    <source>
        <strain evidence="9">MG</strain>
    </source>
</reference>
<evidence type="ECO:0000256" key="4">
    <source>
        <dbReference type="ARBA" id="ARBA00022576"/>
    </source>
</evidence>
<evidence type="ECO:0000256" key="6">
    <source>
        <dbReference type="ARBA" id="ARBA00022898"/>
    </source>
</evidence>
<evidence type="ECO:0000256" key="3">
    <source>
        <dbReference type="ARBA" id="ARBA00011738"/>
    </source>
</evidence>
<comment type="cofactor">
    <cofactor evidence="1 7">
        <name>pyridoxal 5'-phosphate</name>
        <dbReference type="ChEBI" id="CHEBI:597326"/>
    </cofactor>
</comment>
<dbReference type="InterPro" id="IPR015421">
    <property type="entry name" value="PyrdxlP-dep_Trfase_major"/>
</dbReference>
<dbReference type="Proteomes" id="UP001141422">
    <property type="component" value="Unassembled WGS sequence"/>
</dbReference>
<dbReference type="EMBL" id="JAPTGB010000005">
    <property type="protein sequence ID" value="MCZ0860240.1"/>
    <property type="molecule type" value="Genomic_DNA"/>
</dbReference>
<dbReference type="InterPro" id="IPR004838">
    <property type="entry name" value="NHTrfase_class1_PyrdxlP-BS"/>
</dbReference>
<dbReference type="EC" id="2.6.1.-" evidence="7"/>
<protein>
    <recommendedName>
        <fullName evidence="7">Aminotransferase</fullName>
        <ecNumber evidence="7">2.6.1.-</ecNumber>
    </recommendedName>
</protein>
<comment type="similarity">
    <text evidence="2 7">Belongs to the class-I pyridoxal-phosphate-dependent aminotransferase family.</text>
</comment>
<sequence>MRSVSEMIAAVAPSATMAMSNRSKEMIASGVDVISLAVGEPDFATPAHITQAAIDALNRGETHYAPSRGIPELTQAVADKLNRDNHIAATQKQIMVTAGAKDAIRITMMATLNKGDEVVVIDPSWVSYEPCVQIAGGKAVHYSLNADFQVDESIYDVITEKTKMIIVNTPSNPTGSILGRSSLRLIADVCMDHDLFCLSDEIYEKLVYGKEHVSIATIGDMLERTITINGFSKAYAMTGWRLGYLAAPLDVIPSMDKVMQHSVGCVNTFAMWGGVAALNGDQACVEEMRKEFEERRRFVIGRLAGMGLSTAPAEGAFYAFINVGGDDVATANRWLDKAHVAATPGTAFGAPGWIRISYAASMERLAEALDRIEAVQ</sequence>
<dbReference type="SUPFAM" id="SSF53383">
    <property type="entry name" value="PLP-dependent transferases"/>
    <property type="match status" value="1"/>
</dbReference>
<dbReference type="GO" id="GO:0008483">
    <property type="term" value="F:transaminase activity"/>
    <property type="evidence" value="ECO:0007669"/>
    <property type="project" value="UniProtKB-KW"/>
</dbReference>
<gene>
    <name evidence="9" type="ORF">O0S10_03210</name>
</gene>
<dbReference type="Pfam" id="PF00155">
    <property type="entry name" value="Aminotran_1_2"/>
    <property type="match status" value="1"/>
</dbReference>
<name>A0ABT4IES6_9EURY</name>
<dbReference type="PROSITE" id="PS00105">
    <property type="entry name" value="AA_TRANSFER_CLASS_1"/>
    <property type="match status" value="1"/>
</dbReference>
<organism evidence="9 10">
    <name type="scientific">Methanocorpusculum petauri</name>
    <dbReference type="NCBI Taxonomy" id="3002863"/>
    <lineage>
        <taxon>Archaea</taxon>
        <taxon>Methanobacteriati</taxon>
        <taxon>Methanobacteriota</taxon>
        <taxon>Stenosarchaea group</taxon>
        <taxon>Methanomicrobia</taxon>
        <taxon>Methanomicrobiales</taxon>
        <taxon>Methanocorpusculaceae</taxon>
        <taxon>Methanocorpusculum</taxon>
    </lineage>
</organism>
<comment type="caution">
    <text evidence="9">The sequence shown here is derived from an EMBL/GenBank/DDBJ whole genome shotgun (WGS) entry which is preliminary data.</text>
</comment>
<dbReference type="PANTHER" id="PTHR46383">
    <property type="entry name" value="ASPARTATE AMINOTRANSFERASE"/>
    <property type="match status" value="1"/>
</dbReference>
<feature type="domain" description="Aminotransferase class I/classII large" evidence="8">
    <location>
        <begin position="32"/>
        <end position="372"/>
    </location>
</feature>
<evidence type="ECO:0000256" key="7">
    <source>
        <dbReference type="RuleBase" id="RU000481"/>
    </source>
</evidence>
<keyword evidence="6" id="KW-0663">Pyridoxal phosphate</keyword>
<keyword evidence="5 7" id="KW-0808">Transferase</keyword>
<dbReference type="InterPro" id="IPR050596">
    <property type="entry name" value="AspAT/PAT-like"/>
</dbReference>
<proteinExistence type="inferred from homology"/>
<dbReference type="InterPro" id="IPR015424">
    <property type="entry name" value="PyrdxlP-dep_Trfase"/>
</dbReference>
<keyword evidence="4 7" id="KW-0032">Aminotransferase</keyword>
<evidence type="ECO:0000256" key="1">
    <source>
        <dbReference type="ARBA" id="ARBA00001933"/>
    </source>
</evidence>
<dbReference type="Gene3D" id="3.90.1150.10">
    <property type="entry name" value="Aspartate Aminotransferase, domain 1"/>
    <property type="match status" value="1"/>
</dbReference>
<dbReference type="RefSeq" id="WP_268924461.1">
    <property type="nucleotide sequence ID" value="NZ_JAPTGB010000005.1"/>
</dbReference>
<evidence type="ECO:0000256" key="5">
    <source>
        <dbReference type="ARBA" id="ARBA00022679"/>
    </source>
</evidence>
<keyword evidence="10" id="KW-1185">Reference proteome</keyword>